<comment type="caution">
    <text evidence="1">The sequence shown here is derived from an EMBL/GenBank/DDBJ whole genome shotgun (WGS) entry which is preliminary data.</text>
</comment>
<organism evidence="1">
    <name type="scientific">bioreactor metagenome</name>
    <dbReference type="NCBI Taxonomy" id="1076179"/>
    <lineage>
        <taxon>unclassified sequences</taxon>
        <taxon>metagenomes</taxon>
        <taxon>ecological metagenomes</taxon>
    </lineage>
</organism>
<proteinExistence type="predicted"/>
<dbReference type="EMBL" id="VSSQ01000030">
    <property type="protein sequence ID" value="MPL65966.1"/>
    <property type="molecule type" value="Genomic_DNA"/>
</dbReference>
<dbReference type="Pfam" id="PF00480">
    <property type="entry name" value="ROK"/>
    <property type="match status" value="1"/>
</dbReference>
<protein>
    <submittedName>
        <fullName evidence="1">Glucokinase</fullName>
        <ecNumber evidence="1">2.7.1.2</ecNumber>
    </submittedName>
</protein>
<dbReference type="InterPro" id="IPR043129">
    <property type="entry name" value="ATPase_NBD"/>
</dbReference>
<dbReference type="InterPro" id="IPR000600">
    <property type="entry name" value="ROK"/>
</dbReference>
<evidence type="ECO:0000313" key="1">
    <source>
        <dbReference type="EMBL" id="MPL65966.1"/>
    </source>
</evidence>
<dbReference type="PANTHER" id="PTHR18964:SF149">
    <property type="entry name" value="BIFUNCTIONAL UDP-N-ACETYLGLUCOSAMINE 2-EPIMERASE_N-ACETYLMANNOSAMINE KINASE"/>
    <property type="match status" value="1"/>
</dbReference>
<keyword evidence="1" id="KW-0418">Kinase</keyword>
<dbReference type="GO" id="GO:0004340">
    <property type="term" value="F:glucokinase activity"/>
    <property type="evidence" value="ECO:0007669"/>
    <property type="project" value="UniProtKB-EC"/>
</dbReference>
<accession>A0A644TG94</accession>
<dbReference type="PANTHER" id="PTHR18964">
    <property type="entry name" value="ROK (REPRESSOR, ORF, KINASE) FAMILY"/>
    <property type="match status" value="1"/>
</dbReference>
<name>A0A644TG94_9ZZZZ</name>
<gene>
    <name evidence="1" type="primary">glcK_2</name>
    <name evidence="1" type="ORF">SDC9_11631</name>
</gene>
<keyword evidence="1" id="KW-0808">Transferase</keyword>
<dbReference type="Gene3D" id="3.30.420.40">
    <property type="match status" value="2"/>
</dbReference>
<reference evidence="1" key="1">
    <citation type="submission" date="2019-08" db="EMBL/GenBank/DDBJ databases">
        <authorList>
            <person name="Kucharzyk K."/>
            <person name="Murdoch R.W."/>
            <person name="Higgins S."/>
            <person name="Loffler F."/>
        </authorList>
    </citation>
    <scope>NUCLEOTIDE SEQUENCE</scope>
</reference>
<dbReference type="EC" id="2.7.1.2" evidence="1"/>
<dbReference type="AlphaFoldDB" id="A0A644TG94"/>
<sequence length="349" mass="35216">MEKYYAGIDIGGQGLKGIVLDQSGVLRIEAMRNTPAGEGRDAVLRIVADLVKELSSLGPLSSMGVGSPGGVDRAGVVVGMAANISGWAGTGLGEAVAAMAGAPCVVRNDANLAAYAEWVARSDSSWALLFIGLGTGIGGGFVEDGRILGGCNDRAVEIGHSVIEPGGRRCACGVAGCAEAYASGPSMGRIAADLALGRDAGLGSLEPRGLGESLEGSALAARARAGEQLNAHDVYAAYARGDSLAKLVDSIAAAALARAAAIGMALLAPDTLVLGGGVIEGAPHLCSRVQELLPKLVYHDGWKDCRVEKARFSHKAGLYGAAFYGASQVEDPEGLAALATKALACFASP</sequence>
<dbReference type="SUPFAM" id="SSF53067">
    <property type="entry name" value="Actin-like ATPase domain"/>
    <property type="match status" value="1"/>
</dbReference>